<evidence type="ECO:0000256" key="3">
    <source>
        <dbReference type="ARBA" id="ARBA00022840"/>
    </source>
</evidence>
<organism evidence="5 6">
    <name type="scientific">Acidocella aminolytica 101 = DSM 11237</name>
    <dbReference type="NCBI Taxonomy" id="1120923"/>
    <lineage>
        <taxon>Bacteria</taxon>
        <taxon>Pseudomonadati</taxon>
        <taxon>Pseudomonadota</taxon>
        <taxon>Alphaproteobacteria</taxon>
        <taxon>Acetobacterales</taxon>
        <taxon>Acidocellaceae</taxon>
        <taxon>Acidocella</taxon>
    </lineage>
</organism>
<dbReference type="InterPro" id="IPR003593">
    <property type="entry name" value="AAA+_ATPase"/>
</dbReference>
<dbReference type="SUPFAM" id="SSF52540">
    <property type="entry name" value="P-loop containing nucleoside triphosphate hydrolases"/>
    <property type="match status" value="1"/>
</dbReference>
<name>A0A0D6PM18_9PROT</name>
<dbReference type="Pfam" id="PF12399">
    <property type="entry name" value="BCA_ABC_TP_C"/>
    <property type="match status" value="1"/>
</dbReference>
<sequence length="259" mass="28664">MTALLELRNLGIRFGGLRAVNDLSFTIEPGQIVALIGPNGAGKTTAFNMITGVYKPTEGQVLFAGRDMTGNPPYRIAGAGIMRTFQTIRLFSDMSVLENVRAGCHLRVRQSWWQGLLGLPVQRREEKALTERAHEILHRLNLDQFAHELAVALPYGVQRRVELARTLAADPKLIILDEPAAGLNDNESAALSQSIFSIRDKGITILLVEHDMNVVMNVADKIVVINFGEKIAEGLPDEIRNDPRVIEAYLGRDDEEEIS</sequence>
<dbReference type="InterPro" id="IPR027417">
    <property type="entry name" value="P-loop_NTPase"/>
</dbReference>
<accession>A0A0D6PM18</accession>
<evidence type="ECO:0000313" key="5">
    <source>
        <dbReference type="EMBL" id="GAN81844.1"/>
    </source>
</evidence>
<gene>
    <name evidence="5" type="ORF">Aam_123_010</name>
</gene>
<keyword evidence="1" id="KW-0813">Transport</keyword>
<dbReference type="GO" id="GO:0005524">
    <property type="term" value="F:ATP binding"/>
    <property type="evidence" value="ECO:0007669"/>
    <property type="project" value="UniProtKB-KW"/>
</dbReference>
<dbReference type="AlphaFoldDB" id="A0A0D6PM18"/>
<evidence type="ECO:0000256" key="2">
    <source>
        <dbReference type="ARBA" id="ARBA00022741"/>
    </source>
</evidence>
<dbReference type="PANTHER" id="PTHR45772:SF7">
    <property type="entry name" value="AMINO ACID ABC TRANSPORTER ATP-BINDING PROTEIN"/>
    <property type="match status" value="1"/>
</dbReference>
<dbReference type="InterPro" id="IPR051120">
    <property type="entry name" value="ABC_AA/LPS_Transport"/>
</dbReference>
<dbReference type="FunFam" id="3.40.50.300:FF:000421">
    <property type="entry name" value="Branched-chain amino acid ABC transporter ATP-binding protein"/>
    <property type="match status" value="1"/>
</dbReference>
<dbReference type="GO" id="GO:0016887">
    <property type="term" value="F:ATP hydrolysis activity"/>
    <property type="evidence" value="ECO:0007669"/>
    <property type="project" value="InterPro"/>
</dbReference>
<dbReference type="Proteomes" id="UP000032668">
    <property type="component" value="Unassembled WGS sequence"/>
</dbReference>
<dbReference type="GO" id="GO:0015192">
    <property type="term" value="F:L-phenylalanine transmembrane transporter activity"/>
    <property type="evidence" value="ECO:0007669"/>
    <property type="project" value="TreeGrafter"/>
</dbReference>
<feature type="domain" description="ABC transporter" evidence="4">
    <location>
        <begin position="5"/>
        <end position="252"/>
    </location>
</feature>
<reference evidence="5 6" key="1">
    <citation type="submission" date="2012-11" db="EMBL/GenBank/DDBJ databases">
        <title>Whole genome sequence of Acidocella aminolytica 101 = DSM 11237.</title>
        <authorList>
            <person name="Azuma Y."/>
            <person name="Higashiura N."/>
            <person name="Hirakawa H."/>
            <person name="Matsushita K."/>
        </authorList>
    </citation>
    <scope>NUCLEOTIDE SEQUENCE [LARGE SCALE GENOMIC DNA]</scope>
    <source>
        <strain evidence="6">101 / DSM 11237</strain>
    </source>
</reference>
<dbReference type="GO" id="GO:0042941">
    <property type="term" value="P:D-alanine transmembrane transport"/>
    <property type="evidence" value="ECO:0007669"/>
    <property type="project" value="TreeGrafter"/>
</dbReference>
<dbReference type="GO" id="GO:0005304">
    <property type="term" value="F:L-valine transmembrane transporter activity"/>
    <property type="evidence" value="ECO:0007669"/>
    <property type="project" value="TreeGrafter"/>
</dbReference>
<dbReference type="PROSITE" id="PS50893">
    <property type="entry name" value="ABC_TRANSPORTER_2"/>
    <property type="match status" value="1"/>
</dbReference>
<keyword evidence="6" id="KW-1185">Reference proteome</keyword>
<comment type="caution">
    <text evidence="5">The sequence shown here is derived from an EMBL/GenBank/DDBJ whole genome shotgun (WGS) entry which is preliminary data.</text>
</comment>
<proteinExistence type="predicted"/>
<dbReference type="Pfam" id="PF00005">
    <property type="entry name" value="ABC_tran"/>
    <property type="match status" value="1"/>
</dbReference>
<dbReference type="GO" id="GO:1903806">
    <property type="term" value="P:L-isoleucine import across plasma membrane"/>
    <property type="evidence" value="ECO:0007669"/>
    <property type="project" value="TreeGrafter"/>
</dbReference>
<dbReference type="STRING" id="1120923.SAMN02746095_00088"/>
<dbReference type="EMBL" id="BANC01000121">
    <property type="protein sequence ID" value="GAN81844.1"/>
    <property type="molecule type" value="Genomic_DNA"/>
</dbReference>
<dbReference type="GO" id="GO:1903805">
    <property type="term" value="P:L-valine import across plasma membrane"/>
    <property type="evidence" value="ECO:0007669"/>
    <property type="project" value="TreeGrafter"/>
</dbReference>
<dbReference type="SMART" id="SM00382">
    <property type="entry name" value="AAA"/>
    <property type="match status" value="1"/>
</dbReference>
<dbReference type="InterPro" id="IPR003439">
    <property type="entry name" value="ABC_transporter-like_ATP-bd"/>
</dbReference>
<dbReference type="GO" id="GO:0015808">
    <property type="term" value="P:L-alanine transport"/>
    <property type="evidence" value="ECO:0007669"/>
    <property type="project" value="TreeGrafter"/>
</dbReference>
<dbReference type="GO" id="GO:0005886">
    <property type="term" value="C:plasma membrane"/>
    <property type="evidence" value="ECO:0007669"/>
    <property type="project" value="TreeGrafter"/>
</dbReference>
<keyword evidence="3" id="KW-0067">ATP-binding</keyword>
<dbReference type="GO" id="GO:0015188">
    <property type="term" value="F:L-isoleucine transmembrane transporter activity"/>
    <property type="evidence" value="ECO:0007669"/>
    <property type="project" value="TreeGrafter"/>
</dbReference>
<dbReference type="CDD" id="cd03219">
    <property type="entry name" value="ABC_Mj1267_LivG_branched"/>
    <property type="match status" value="1"/>
</dbReference>
<evidence type="ECO:0000256" key="1">
    <source>
        <dbReference type="ARBA" id="ARBA00022448"/>
    </source>
</evidence>
<dbReference type="PANTHER" id="PTHR45772">
    <property type="entry name" value="CONSERVED COMPONENT OF ABC TRANSPORTER FOR NATURAL AMINO ACIDS-RELATED"/>
    <property type="match status" value="1"/>
</dbReference>
<dbReference type="RefSeq" id="WP_048880231.1">
    <property type="nucleotide sequence ID" value="NZ_BANC01000121.1"/>
</dbReference>
<dbReference type="Gene3D" id="3.40.50.300">
    <property type="entry name" value="P-loop containing nucleotide triphosphate hydrolases"/>
    <property type="match status" value="1"/>
</dbReference>
<protein>
    <submittedName>
        <fullName evidence="5">ABC transporter</fullName>
    </submittedName>
</protein>
<evidence type="ECO:0000259" key="4">
    <source>
        <dbReference type="PROSITE" id="PS50893"/>
    </source>
</evidence>
<evidence type="ECO:0000313" key="6">
    <source>
        <dbReference type="Proteomes" id="UP000032668"/>
    </source>
</evidence>
<dbReference type="OrthoDB" id="9779872at2"/>
<dbReference type="InterPro" id="IPR032823">
    <property type="entry name" value="BCA_ABC_TP_C"/>
</dbReference>
<keyword evidence="2" id="KW-0547">Nucleotide-binding</keyword>